<dbReference type="InterPro" id="IPR032805">
    <property type="entry name" value="Wax_synthase_dom"/>
</dbReference>
<evidence type="ECO:0000256" key="6">
    <source>
        <dbReference type="ARBA" id="ARBA00023136"/>
    </source>
</evidence>
<organism evidence="9 10">
    <name type="scientific">Amorphotheca resinae ATCC 22711</name>
    <dbReference type="NCBI Taxonomy" id="857342"/>
    <lineage>
        <taxon>Eukaryota</taxon>
        <taxon>Fungi</taxon>
        <taxon>Dikarya</taxon>
        <taxon>Ascomycota</taxon>
        <taxon>Pezizomycotina</taxon>
        <taxon>Leotiomycetes</taxon>
        <taxon>Helotiales</taxon>
        <taxon>Amorphothecaceae</taxon>
        <taxon>Amorphotheca</taxon>
    </lineage>
</organism>
<dbReference type="Pfam" id="PF13813">
    <property type="entry name" value="MBOAT_2"/>
    <property type="match status" value="1"/>
</dbReference>
<keyword evidence="5 7" id="KW-1133">Transmembrane helix</keyword>
<dbReference type="PANTHER" id="PTHR31595">
    <property type="entry name" value="LONG-CHAIN-ALCOHOL O-FATTY-ACYLTRANSFERASE 3-RELATED"/>
    <property type="match status" value="1"/>
</dbReference>
<keyword evidence="10" id="KW-1185">Reference proteome</keyword>
<dbReference type="OrthoDB" id="2796277at2759"/>
<feature type="transmembrane region" description="Helical" evidence="7">
    <location>
        <begin position="297"/>
        <end position="323"/>
    </location>
</feature>
<dbReference type="PANTHER" id="PTHR31595:SF67">
    <property type="entry name" value="WAX SYNTHASE DOMAIN-CONTAINING PROTEIN"/>
    <property type="match status" value="1"/>
</dbReference>
<evidence type="ECO:0000256" key="4">
    <source>
        <dbReference type="ARBA" id="ARBA00022692"/>
    </source>
</evidence>
<dbReference type="InParanoid" id="A0A2T3AVT1"/>
<evidence type="ECO:0000256" key="3">
    <source>
        <dbReference type="ARBA" id="ARBA00022679"/>
    </source>
</evidence>
<sequence>MSIETPFPHLTCTSAAPLQRDVRRVYQHIFKSRLAAGTVRPVVAPYHYYGIVLLFVYLCIPHTKSPLVYAARWPVLAAIVHFQWKELCETSSGSTDIAYYAGVASAWLMVLSATWLVWCRPQFEARRLNRRRRTAVVVVGGAEKGAAEGKASGNAVAGDKGLKQRRGVTGEWLYYWQPYPDNLRERIPWVFDLLSNYRGVGWNWAITKVPDIPLPIKQQLGDPIDHNRPKGGSHRYFTTRRAHFKHHFPRFIVLYLLLDASKTIGAKDPYYAFGPNTYALPPYLQNLSPLTLYAYRWALSSFATVVSLNLLFSLGALVAVVLLGPRVLGPTFEPWCFPEAWGSLADIYDGGLAGFWGSWWHQSFRFAFSAPTNFLARKGYLDPRSTTTRVLALFVGFGLSGFVHAGGSLTQQSHTYPWHSALFFLVQPLGILLEQAFCSRFRSGIARLPRFVRRVGNAAYTTIWFLCTAPMLQNDSARGGMFLFEPLPLSPTKGLGFGLPDEGWWYLDSYLSRGEIPLWYQGKHWWQSGVRVDAFTTL</sequence>
<feature type="domain" description="Wax synthase" evidence="8">
    <location>
        <begin position="338"/>
        <end position="425"/>
    </location>
</feature>
<dbReference type="GO" id="GO:0016020">
    <property type="term" value="C:membrane"/>
    <property type="evidence" value="ECO:0007669"/>
    <property type="project" value="UniProtKB-SubCell"/>
</dbReference>
<feature type="transmembrane region" description="Helical" evidence="7">
    <location>
        <begin position="43"/>
        <end position="60"/>
    </location>
</feature>
<evidence type="ECO:0000259" key="8">
    <source>
        <dbReference type="Pfam" id="PF13813"/>
    </source>
</evidence>
<evidence type="ECO:0000256" key="2">
    <source>
        <dbReference type="ARBA" id="ARBA00007282"/>
    </source>
</evidence>
<feature type="transmembrane region" description="Helical" evidence="7">
    <location>
        <begin position="97"/>
        <end position="118"/>
    </location>
</feature>
<keyword evidence="4 7" id="KW-0812">Transmembrane</keyword>
<name>A0A2T3AVT1_AMORE</name>
<proteinExistence type="inferred from homology"/>
<dbReference type="GeneID" id="36570881"/>
<reference evidence="9 10" key="1">
    <citation type="journal article" date="2018" name="New Phytol.">
        <title>Comparative genomics and transcriptomics depict ericoid mycorrhizal fungi as versatile saprotrophs and plant mutualists.</title>
        <authorList>
            <person name="Martino E."/>
            <person name="Morin E."/>
            <person name="Grelet G.A."/>
            <person name="Kuo A."/>
            <person name="Kohler A."/>
            <person name="Daghino S."/>
            <person name="Barry K.W."/>
            <person name="Cichocki N."/>
            <person name="Clum A."/>
            <person name="Dockter R.B."/>
            <person name="Hainaut M."/>
            <person name="Kuo R.C."/>
            <person name="LaButti K."/>
            <person name="Lindahl B.D."/>
            <person name="Lindquist E.A."/>
            <person name="Lipzen A."/>
            <person name="Khouja H.R."/>
            <person name="Magnuson J."/>
            <person name="Murat C."/>
            <person name="Ohm R.A."/>
            <person name="Singer S.W."/>
            <person name="Spatafora J.W."/>
            <person name="Wang M."/>
            <person name="Veneault-Fourrey C."/>
            <person name="Henrissat B."/>
            <person name="Grigoriev I.V."/>
            <person name="Martin F.M."/>
            <person name="Perotto S."/>
        </authorList>
    </citation>
    <scope>NUCLEOTIDE SEQUENCE [LARGE SCALE GENOMIC DNA]</scope>
    <source>
        <strain evidence="9 10">ATCC 22711</strain>
    </source>
</reference>
<accession>A0A2T3AVT1</accession>
<evidence type="ECO:0000256" key="7">
    <source>
        <dbReference type="SAM" id="Phobius"/>
    </source>
</evidence>
<dbReference type="Proteomes" id="UP000241818">
    <property type="component" value="Unassembled WGS sequence"/>
</dbReference>
<dbReference type="RefSeq" id="XP_024718773.1">
    <property type="nucleotide sequence ID" value="XM_024862800.1"/>
</dbReference>
<dbReference type="GO" id="GO:0006629">
    <property type="term" value="P:lipid metabolic process"/>
    <property type="evidence" value="ECO:0007669"/>
    <property type="project" value="InterPro"/>
</dbReference>
<evidence type="ECO:0000313" key="9">
    <source>
        <dbReference type="EMBL" id="PSS12782.1"/>
    </source>
</evidence>
<evidence type="ECO:0000313" key="10">
    <source>
        <dbReference type="Proteomes" id="UP000241818"/>
    </source>
</evidence>
<dbReference type="InterPro" id="IPR044851">
    <property type="entry name" value="Wax_synthase"/>
</dbReference>
<gene>
    <name evidence="9" type="ORF">M430DRAFT_143105</name>
</gene>
<keyword evidence="6 7" id="KW-0472">Membrane</keyword>
<evidence type="ECO:0000256" key="5">
    <source>
        <dbReference type="ARBA" id="ARBA00022989"/>
    </source>
</evidence>
<dbReference type="STRING" id="857342.A0A2T3AVT1"/>
<dbReference type="GO" id="GO:0008374">
    <property type="term" value="F:O-acyltransferase activity"/>
    <property type="evidence" value="ECO:0007669"/>
    <property type="project" value="InterPro"/>
</dbReference>
<evidence type="ECO:0000256" key="1">
    <source>
        <dbReference type="ARBA" id="ARBA00004141"/>
    </source>
</evidence>
<protein>
    <recommendedName>
        <fullName evidence="8">Wax synthase domain-containing protein</fullName>
    </recommendedName>
</protein>
<keyword evidence="3" id="KW-0808">Transferase</keyword>
<dbReference type="EMBL" id="KZ679014">
    <property type="protein sequence ID" value="PSS12782.1"/>
    <property type="molecule type" value="Genomic_DNA"/>
</dbReference>
<comment type="similarity">
    <text evidence="2">Belongs to the wax synthase family.</text>
</comment>
<feature type="transmembrane region" description="Helical" evidence="7">
    <location>
        <begin position="67"/>
        <end position="85"/>
    </location>
</feature>
<comment type="subcellular location">
    <subcellularLocation>
        <location evidence="1">Membrane</location>
        <topology evidence="1">Multi-pass membrane protein</topology>
    </subcellularLocation>
</comment>
<dbReference type="AlphaFoldDB" id="A0A2T3AVT1"/>